<sequence>MKRYSETVASIIIWFTVISQFYLMIMNRQTEILETTVRFFSFFTILTNTLVALYFSTKAFKLKTFPFTIFNKAGALTAITTFILIVGLVYQIALRGIWQPTGFQYIVDELLHSIIPLLVLIYWYFYVSKLDLKFESVSKWILYPIFYLLFVLLRGHFSGFYPYPFLNISNIGYLNAFKNIGLIVLLCLSILILLVFLGKKLPRIQNVEHTYN</sequence>
<dbReference type="NCBIfam" id="NF038065">
    <property type="entry name" value="Pr6Pr"/>
    <property type="match status" value="1"/>
</dbReference>
<feature type="transmembrane region" description="Helical" evidence="1">
    <location>
        <begin position="69"/>
        <end position="90"/>
    </location>
</feature>
<dbReference type="STRING" id="880070.Cycma_4724"/>
<gene>
    <name evidence="2" type="ordered locus">Cycma_4724</name>
</gene>
<protein>
    <recommendedName>
        <fullName evidence="4">FAR-17a/AIG1-like protein</fullName>
    </recommendedName>
</protein>
<keyword evidence="1" id="KW-1133">Transmembrane helix</keyword>
<dbReference type="eggNOG" id="COG2141">
    <property type="taxonomic scope" value="Bacteria"/>
</dbReference>
<dbReference type="InterPro" id="IPR049713">
    <property type="entry name" value="Pr6Pr-like"/>
</dbReference>
<name>G0J4H0_CYCMS</name>
<reference evidence="3" key="1">
    <citation type="submission" date="2011-07" db="EMBL/GenBank/DDBJ databases">
        <title>The complete genome of Cyclobacterium marinum DSM 745.</title>
        <authorList>
            <person name="Lucas S."/>
            <person name="Han J."/>
            <person name="Lapidus A."/>
            <person name="Bruce D."/>
            <person name="Goodwin L."/>
            <person name="Pitluck S."/>
            <person name="Peters L."/>
            <person name="Kyrpides N."/>
            <person name="Mavromatis K."/>
            <person name="Ivanova N."/>
            <person name="Ovchinnikova G."/>
            <person name="Chertkov O."/>
            <person name="Detter J.C."/>
            <person name="Tapia R."/>
            <person name="Han C."/>
            <person name="Land M."/>
            <person name="Hauser L."/>
            <person name="Markowitz V."/>
            <person name="Cheng J.-F."/>
            <person name="Hugenholtz P."/>
            <person name="Woyke T."/>
            <person name="Wu D."/>
            <person name="Tindall B."/>
            <person name="Schuetze A."/>
            <person name="Brambilla E."/>
            <person name="Klenk H.-P."/>
            <person name="Eisen J.A."/>
        </authorList>
    </citation>
    <scope>NUCLEOTIDE SEQUENCE [LARGE SCALE GENOMIC DNA]</scope>
    <source>
        <strain evidence="3">ATCC 25205 / DSM 745 / LMG 13164 / NCIMB 1802</strain>
    </source>
</reference>
<proteinExistence type="predicted"/>
<accession>G0J4H0</accession>
<feature type="transmembrane region" description="Helical" evidence="1">
    <location>
        <begin position="7"/>
        <end position="25"/>
    </location>
</feature>
<feature type="transmembrane region" description="Helical" evidence="1">
    <location>
        <begin position="110"/>
        <end position="128"/>
    </location>
</feature>
<keyword evidence="3" id="KW-1185">Reference proteome</keyword>
<keyword evidence="1" id="KW-0812">Transmembrane</keyword>
<dbReference type="EMBL" id="CP002955">
    <property type="protein sequence ID" value="AEL28410.1"/>
    <property type="molecule type" value="Genomic_DNA"/>
</dbReference>
<feature type="transmembrane region" description="Helical" evidence="1">
    <location>
        <begin position="177"/>
        <end position="197"/>
    </location>
</feature>
<evidence type="ECO:0000313" key="2">
    <source>
        <dbReference type="EMBL" id="AEL28410.1"/>
    </source>
</evidence>
<dbReference type="Proteomes" id="UP000001635">
    <property type="component" value="Chromosome"/>
</dbReference>
<evidence type="ECO:0000313" key="3">
    <source>
        <dbReference type="Proteomes" id="UP000001635"/>
    </source>
</evidence>
<organism evidence="2 3">
    <name type="scientific">Cyclobacterium marinum (strain ATCC 25205 / DSM 745 / LMG 13164 / NCIMB 1802)</name>
    <name type="common">Flectobacillus marinus</name>
    <dbReference type="NCBI Taxonomy" id="880070"/>
    <lineage>
        <taxon>Bacteria</taxon>
        <taxon>Pseudomonadati</taxon>
        <taxon>Bacteroidota</taxon>
        <taxon>Cytophagia</taxon>
        <taxon>Cytophagales</taxon>
        <taxon>Cyclobacteriaceae</taxon>
        <taxon>Cyclobacterium</taxon>
    </lineage>
</organism>
<dbReference type="RefSeq" id="WP_014022690.1">
    <property type="nucleotide sequence ID" value="NC_015914.1"/>
</dbReference>
<feature type="transmembrane region" description="Helical" evidence="1">
    <location>
        <begin position="140"/>
        <end position="157"/>
    </location>
</feature>
<evidence type="ECO:0008006" key="4">
    <source>
        <dbReference type="Google" id="ProtNLM"/>
    </source>
</evidence>
<dbReference type="AlphaFoldDB" id="G0J4H0"/>
<evidence type="ECO:0000256" key="1">
    <source>
        <dbReference type="SAM" id="Phobius"/>
    </source>
</evidence>
<feature type="transmembrane region" description="Helical" evidence="1">
    <location>
        <begin position="37"/>
        <end position="57"/>
    </location>
</feature>
<dbReference type="OrthoDB" id="9809977at2"/>
<dbReference type="HOGENOM" id="CLU_077680_0_0_10"/>
<dbReference type="KEGG" id="cmr:Cycma_4724"/>
<keyword evidence="1" id="KW-0472">Membrane</keyword>